<protein>
    <submittedName>
        <fullName evidence="2">Transporter</fullName>
    </submittedName>
</protein>
<keyword evidence="3" id="KW-1185">Reference proteome</keyword>
<dbReference type="RefSeq" id="WP_013353361.1">
    <property type="nucleotide sequence ID" value="NC_014551.1"/>
</dbReference>
<keyword evidence="1" id="KW-0472">Membrane</keyword>
<proteinExistence type="predicted"/>
<evidence type="ECO:0000313" key="3">
    <source>
        <dbReference type="Proteomes" id="UP000006562"/>
    </source>
</evidence>
<name>A0A9P1JJF7_BACAS</name>
<accession>A0A9P1JJF7</accession>
<feature type="transmembrane region" description="Helical" evidence="1">
    <location>
        <begin position="44"/>
        <end position="67"/>
    </location>
</feature>
<organism evidence="2 3">
    <name type="scientific">Bacillus amyloliquefaciens (strain ATCC 23350 / DSM 7 / BCRC 11601 / CCUG 28519 / NBRC 15535 / NRRL B-14393 / F)</name>
    <dbReference type="NCBI Taxonomy" id="692420"/>
    <lineage>
        <taxon>Bacteria</taxon>
        <taxon>Bacillati</taxon>
        <taxon>Bacillota</taxon>
        <taxon>Bacilli</taxon>
        <taxon>Bacillales</taxon>
        <taxon>Bacillaceae</taxon>
        <taxon>Bacillus</taxon>
        <taxon>Bacillus amyloliquefaciens group</taxon>
    </lineage>
</organism>
<feature type="transmembrane region" description="Helical" evidence="1">
    <location>
        <begin position="20"/>
        <end position="38"/>
    </location>
</feature>
<dbReference type="KEGG" id="bao:BAMF_2934"/>
<keyword evidence="1" id="KW-0812">Transmembrane</keyword>
<reference evidence="3" key="2">
    <citation type="journal article" date="2011" name="J. Biotechnol.">
        <title>Genome sequence of B. amyloliquefaciens type strain DSM7(T) reveals differences to plant-associated B. amyloliquefaciens FZB42.</title>
        <authorList>
            <person name="Ruckert C."/>
            <person name="Blom J."/>
            <person name="Chen X."/>
            <person name="Reva O."/>
            <person name="Borriss R."/>
        </authorList>
    </citation>
    <scope>NUCLEOTIDE SEQUENCE [LARGE SCALE GENOMIC DNA]</scope>
    <source>
        <strain evidence="3">DSM 7</strain>
    </source>
</reference>
<evidence type="ECO:0000313" key="2">
    <source>
        <dbReference type="EMBL" id="CBI44060.1"/>
    </source>
</evidence>
<feature type="transmembrane region" description="Helical" evidence="1">
    <location>
        <begin position="79"/>
        <end position="103"/>
    </location>
</feature>
<sequence length="132" mass="14709">MTGQPFLNRERCDDELARLLWKHAVISVCSAVIVYPALNPSSAVLLQTILFFALPLGFFTDMVRLKLKIGRMHSLITKCCLYAAVFFISPEAAASAIVTYFLIECAVFSFQRLSAAPDSSRKPYEDAAERGR</sequence>
<reference evidence="2 3" key="1">
    <citation type="journal article" date="2011" name="Int. J. Syst. Evol. Microbiol.">
        <title>Relationship of Bacillus amyloliquefaciens clades associated with strains DSM 7T and FZB42T: a proposal for Bacillus amyloliquefaciens subsp. amyloliquefaciens subsp. nov. and Bacillus amyloliquefaciens subsp. plantarum subsp. nov. based on complete genome sequence comparisons.</title>
        <authorList>
            <person name="Borriss R."/>
            <person name="Chen X.H."/>
            <person name="Rueckert C."/>
            <person name="Blom J."/>
            <person name="Becker A."/>
            <person name="Baumgarth B."/>
            <person name="Fan B."/>
            <person name="Pukall R."/>
            <person name="Schumann P."/>
            <person name="Sproer C."/>
            <person name="Junge H."/>
            <person name="Vater J."/>
            <person name="Puhler A."/>
            <person name="Klenk H.P."/>
        </authorList>
    </citation>
    <scope>NUCLEOTIDE SEQUENCE [LARGE SCALE GENOMIC DNA]</scope>
    <source>
        <strain evidence="3">DSM 7</strain>
    </source>
</reference>
<dbReference type="EMBL" id="FN597644">
    <property type="protein sequence ID" value="CBI44060.1"/>
    <property type="molecule type" value="Genomic_DNA"/>
</dbReference>
<keyword evidence="1" id="KW-1133">Transmembrane helix</keyword>
<gene>
    <name evidence="2" type="primary">yugM</name>
    <name evidence="2" type="ordered locus">BAMF_2934</name>
</gene>
<evidence type="ECO:0000256" key="1">
    <source>
        <dbReference type="SAM" id="Phobius"/>
    </source>
</evidence>
<dbReference type="Proteomes" id="UP000006562">
    <property type="component" value="Chromosome"/>
</dbReference>
<dbReference type="AlphaFoldDB" id="A0A9P1JJF7"/>